<dbReference type="Proteomes" id="UP000035740">
    <property type="component" value="Unassembled WGS sequence"/>
</dbReference>
<dbReference type="OrthoDB" id="10266865at2759"/>
<accession>A0A0J8B193</accession>
<dbReference type="SUPFAM" id="SSF49785">
    <property type="entry name" value="Galactose-binding domain-like"/>
    <property type="match status" value="1"/>
</dbReference>
<sequence>CCVFEIRRIIVRVEAVTAPLSEIYAGTSSIAGAPDAVVIATLILTTNHDSVHAFGRLIKDEDMVDIRSIVCQPHYGAIAFFGTTTTHLQSIGLVERPVKRVKIRRFTYHEDMDENGIVYFLGCRNGTSTFQNPMTLGLVEVTVAKVKADSHHVSAVVGREAVRCLCNDMNNAWFAIDFKKYLIRPNKYTIRHYSSWDTEALRSWRFQGSTDGSDWVILREHVDDTSLNKKGQAHSWDLPGITQFFRHFRILMTGKNSNNHNYLSL</sequence>
<dbReference type="Gramene" id="KMS93688">
    <property type="protein sequence ID" value="KMS93688"/>
    <property type="gene ID" value="BVRB_028960"/>
</dbReference>
<evidence type="ECO:0000313" key="2">
    <source>
        <dbReference type="EMBL" id="KMS93688.1"/>
    </source>
</evidence>
<feature type="non-terminal residue" evidence="2">
    <location>
        <position position="1"/>
    </location>
</feature>
<dbReference type="InterPro" id="IPR012919">
    <property type="entry name" value="SUN_dom"/>
</dbReference>
<keyword evidence="3" id="KW-1185">Reference proteome</keyword>
<dbReference type="Pfam" id="PF07738">
    <property type="entry name" value="Sad1_UNC"/>
    <property type="match status" value="1"/>
</dbReference>
<protein>
    <recommendedName>
        <fullName evidence="1">SUN domain-containing protein</fullName>
    </recommendedName>
</protein>
<dbReference type="Gene3D" id="2.60.120.260">
    <property type="entry name" value="Galactose-binding domain-like"/>
    <property type="match status" value="1"/>
</dbReference>
<evidence type="ECO:0000313" key="3">
    <source>
        <dbReference type="Proteomes" id="UP000035740"/>
    </source>
</evidence>
<dbReference type="AlphaFoldDB" id="A0A0J8B193"/>
<organism evidence="2 3">
    <name type="scientific">Beta vulgaris subsp. vulgaris</name>
    <name type="common">Beet</name>
    <dbReference type="NCBI Taxonomy" id="3555"/>
    <lineage>
        <taxon>Eukaryota</taxon>
        <taxon>Viridiplantae</taxon>
        <taxon>Streptophyta</taxon>
        <taxon>Embryophyta</taxon>
        <taxon>Tracheophyta</taxon>
        <taxon>Spermatophyta</taxon>
        <taxon>Magnoliopsida</taxon>
        <taxon>eudicotyledons</taxon>
        <taxon>Gunneridae</taxon>
        <taxon>Pentapetalae</taxon>
        <taxon>Caryophyllales</taxon>
        <taxon>Chenopodiaceae</taxon>
        <taxon>Betoideae</taxon>
        <taxon>Beta</taxon>
    </lineage>
</organism>
<dbReference type="EMBL" id="KQ100005">
    <property type="protein sequence ID" value="KMS93688.1"/>
    <property type="molecule type" value="Genomic_DNA"/>
</dbReference>
<dbReference type="PANTHER" id="PTHR47457">
    <property type="entry name" value="OS05G0345500 PROTEIN"/>
    <property type="match status" value="1"/>
</dbReference>
<evidence type="ECO:0000259" key="1">
    <source>
        <dbReference type="Pfam" id="PF07738"/>
    </source>
</evidence>
<reference evidence="2 3" key="1">
    <citation type="journal article" date="2014" name="Nature">
        <title>The genome of the recently domesticated crop plant sugar beet (Beta vulgaris).</title>
        <authorList>
            <person name="Dohm J.C."/>
            <person name="Minoche A.E."/>
            <person name="Holtgrawe D."/>
            <person name="Capella-Gutierrez S."/>
            <person name="Zakrzewski F."/>
            <person name="Tafer H."/>
            <person name="Rupp O."/>
            <person name="Sorensen T.R."/>
            <person name="Stracke R."/>
            <person name="Reinhardt R."/>
            <person name="Goesmann A."/>
            <person name="Kraft T."/>
            <person name="Schulz B."/>
            <person name="Stadler P.F."/>
            <person name="Schmidt T."/>
            <person name="Gabaldon T."/>
            <person name="Lehrach H."/>
            <person name="Weisshaar B."/>
            <person name="Himmelbauer H."/>
        </authorList>
    </citation>
    <scope>NUCLEOTIDE SEQUENCE [LARGE SCALE GENOMIC DNA]</scope>
    <source>
        <tissue evidence="2">Taproot</tissue>
    </source>
</reference>
<feature type="non-terminal residue" evidence="2">
    <location>
        <position position="265"/>
    </location>
</feature>
<dbReference type="PANTHER" id="PTHR47457:SF1">
    <property type="entry name" value="BTB DOMAIN-CONTAINING PROTEIN-RELATED"/>
    <property type="match status" value="1"/>
</dbReference>
<dbReference type="InterPro" id="IPR008979">
    <property type="entry name" value="Galactose-bd-like_sf"/>
</dbReference>
<feature type="domain" description="SUN" evidence="1">
    <location>
        <begin position="162"/>
        <end position="250"/>
    </location>
</feature>
<gene>
    <name evidence="2" type="ORF">BVRB_028960</name>
</gene>
<name>A0A0J8B193_BETVV</name>
<proteinExistence type="predicted"/>